<keyword evidence="5 11" id="KW-0812">Transmembrane</keyword>
<dbReference type="Pfam" id="PF07715">
    <property type="entry name" value="Plug"/>
    <property type="match status" value="1"/>
</dbReference>
<evidence type="ECO:0000256" key="12">
    <source>
        <dbReference type="RuleBase" id="RU003357"/>
    </source>
</evidence>
<evidence type="ECO:0000256" key="2">
    <source>
        <dbReference type="ARBA" id="ARBA00022448"/>
    </source>
</evidence>
<dbReference type="Gene3D" id="2.40.170.20">
    <property type="entry name" value="TonB-dependent receptor, beta-barrel domain"/>
    <property type="match status" value="1"/>
</dbReference>
<keyword evidence="17" id="KW-1185">Reference proteome</keyword>
<dbReference type="InterPro" id="IPR039426">
    <property type="entry name" value="TonB-dep_rcpt-like"/>
</dbReference>
<dbReference type="InterPro" id="IPR036942">
    <property type="entry name" value="Beta-barrel_TonB_sf"/>
</dbReference>
<keyword evidence="2 11" id="KW-0813">Transport</keyword>
<dbReference type="PANTHER" id="PTHR32552:SF81">
    <property type="entry name" value="TONB-DEPENDENT OUTER MEMBRANE RECEPTOR"/>
    <property type="match status" value="1"/>
</dbReference>
<dbReference type="Pfam" id="PF00593">
    <property type="entry name" value="TonB_dep_Rec_b-barrel"/>
    <property type="match status" value="1"/>
</dbReference>
<dbReference type="InterPro" id="IPR012910">
    <property type="entry name" value="Plug_dom"/>
</dbReference>
<keyword evidence="4" id="KW-0410">Iron transport</keyword>
<evidence type="ECO:0000256" key="6">
    <source>
        <dbReference type="ARBA" id="ARBA00023004"/>
    </source>
</evidence>
<evidence type="ECO:0000256" key="4">
    <source>
        <dbReference type="ARBA" id="ARBA00022496"/>
    </source>
</evidence>
<protein>
    <submittedName>
        <fullName evidence="16">TonB-dependent receptor</fullName>
    </submittedName>
</protein>
<dbReference type="PROSITE" id="PS52016">
    <property type="entry name" value="TONB_DEPENDENT_REC_3"/>
    <property type="match status" value="1"/>
</dbReference>
<feature type="domain" description="TonB-dependent receptor plug" evidence="15">
    <location>
        <begin position="43"/>
        <end position="148"/>
    </location>
</feature>
<comment type="subcellular location">
    <subcellularLocation>
        <location evidence="1 11">Cell outer membrane</location>
        <topology evidence="1 11">Multi-pass membrane protein</topology>
    </subcellularLocation>
</comment>
<keyword evidence="16" id="KW-0675">Receptor</keyword>
<keyword evidence="7" id="KW-0406">Ion transport</keyword>
<evidence type="ECO:0000259" key="14">
    <source>
        <dbReference type="Pfam" id="PF00593"/>
    </source>
</evidence>
<evidence type="ECO:0000256" key="10">
    <source>
        <dbReference type="ARBA" id="ARBA00023237"/>
    </source>
</evidence>
<evidence type="ECO:0000259" key="15">
    <source>
        <dbReference type="Pfam" id="PF07715"/>
    </source>
</evidence>
<evidence type="ECO:0000256" key="1">
    <source>
        <dbReference type="ARBA" id="ARBA00004571"/>
    </source>
</evidence>
<feature type="domain" description="TonB-dependent receptor-like beta-barrel" evidence="14">
    <location>
        <begin position="255"/>
        <end position="661"/>
    </location>
</feature>
<feature type="signal peptide" evidence="13">
    <location>
        <begin position="1"/>
        <end position="23"/>
    </location>
</feature>
<dbReference type="RefSeq" id="WP_380594405.1">
    <property type="nucleotide sequence ID" value="NZ_JBHSDU010000001.1"/>
</dbReference>
<dbReference type="CDD" id="cd01347">
    <property type="entry name" value="ligand_gated_channel"/>
    <property type="match status" value="1"/>
</dbReference>
<name>A0ABV8SLK2_9GAMM</name>
<dbReference type="PANTHER" id="PTHR32552">
    <property type="entry name" value="FERRICHROME IRON RECEPTOR-RELATED"/>
    <property type="match status" value="1"/>
</dbReference>
<evidence type="ECO:0000256" key="7">
    <source>
        <dbReference type="ARBA" id="ARBA00023065"/>
    </source>
</evidence>
<dbReference type="Proteomes" id="UP001595904">
    <property type="component" value="Unassembled WGS sequence"/>
</dbReference>
<accession>A0ABV8SLK2</accession>
<evidence type="ECO:0000256" key="5">
    <source>
        <dbReference type="ARBA" id="ARBA00022692"/>
    </source>
</evidence>
<dbReference type="InterPro" id="IPR000531">
    <property type="entry name" value="Beta-barrel_TonB"/>
</dbReference>
<feature type="chain" id="PRO_5045731081" evidence="13">
    <location>
        <begin position="24"/>
        <end position="693"/>
    </location>
</feature>
<comment type="caution">
    <text evidence="16">The sequence shown here is derived from an EMBL/GenBank/DDBJ whole genome shotgun (WGS) entry which is preliminary data.</text>
</comment>
<keyword evidence="10 11" id="KW-0998">Cell outer membrane</keyword>
<sequence>MNRNTKYLLAMSLAAVPPVTSWAQDSVVEEIVVTAQKREERTIDVPMSLTVMGATELEQRGVRSIQDLSFAVPGVAMRVDGPGSLQLFMRGIGNLAGSEALTSVYMDETPTTLYLFRQLDLRSLDMERIEVLKGPQGTLYGAGSAAGTVRFITQKPKLDRFEGRAEGELSFIEDGDSNEKLTGIVNMPIVDGVFGVRVAASGEQGGGWIDQPEAGLKDANNQDVYNIRTKALWRPTEALEIEGTIAAYQLKSELGLDYEQPDRTIDMGLDRSRRIRPRIDRYQLYNLTGTYSFANSALTSATSYIDYMRDYALPYITPVESTYRPPGGNLEGISTYDDQTYQFTQELRLVSTGERRFNYTLGAYYRQVDSAFSGPIETLYNSVVLEPYIYISDNHSESWSVFADGSVKLGERFEVGAGVRHFTDDSSIFDGTRTQSDTFESTDPRIYASYALTDSVKLYTNVAKGFRSGGFNTYGQPPYDPEKIYNYEIGAKGSVMDGRFQFETAAYYTDYKNMIRRGLVVVNQQFQNIAANIGTVEIKGIEAGFGWRATDQLMLSASGSYIETEVVELDADNAANKVGDPSDYVPKVSYTLAANYSFQWAAGIDGFVHLDVNHRDEVLYTDRFMYYPQYVTQASDSFTLLGARLGMSWGKTSLELFGTNLTNENKAVDPFVLWSQANRTKPRTIGIKAAFNF</sequence>
<dbReference type="SUPFAM" id="SSF56935">
    <property type="entry name" value="Porins"/>
    <property type="match status" value="1"/>
</dbReference>
<gene>
    <name evidence="16" type="ORF">ACFPN2_01875</name>
</gene>
<organism evidence="16 17">
    <name type="scientific">Steroidobacter flavus</name>
    <dbReference type="NCBI Taxonomy" id="1842136"/>
    <lineage>
        <taxon>Bacteria</taxon>
        <taxon>Pseudomonadati</taxon>
        <taxon>Pseudomonadota</taxon>
        <taxon>Gammaproteobacteria</taxon>
        <taxon>Steroidobacterales</taxon>
        <taxon>Steroidobacteraceae</taxon>
        <taxon>Steroidobacter</taxon>
    </lineage>
</organism>
<keyword evidence="9 11" id="KW-0472">Membrane</keyword>
<evidence type="ECO:0000256" key="11">
    <source>
        <dbReference type="PROSITE-ProRule" id="PRU01360"/>
    </source>
</evidence>
<keyword evidence="8 12" id="KW-0798">TonB box</keyword>
<evidence type="ECO:0000256" key="8">
    <source>
        <dbReference type="ARBA" id="ARBA00023077"/>
    </source>
</evidence>
<keyword evidence="13" id="KW-0732">Signal</keyword>
<reference evidence="17" key="1">
    <citation type="journal article" date="2019" name="Int. J. Syst. Evol. Microbiol.">
        <title>The Global Catalogue of Microorganisms (GCM) 10K type strain sequencing project: providing services to taxonomists for standard genome sequencing and annotation.</title>
        <authorList>
            <consortium name="The Broad Institute Genomics Platform"/>
            <consortium name="The Broad Institute Genome Sequencing Center for Infectious Disease"/>
            <person name="Wu L."/>
            <person name="Ma J."/>
        </authorList>
    </citation>
    <scope>NUCLEOTIDE SEQUENCE [LARGE SCALE GENOMIC DNA]</scope>
    <source>
        <strain evidence="17">CGMCC 1.10759</strain>
    </source>
</reference>
<keyword evidence="6" id="KW-0408">Iron</keyword>
<keyword evidence="3 11" id="KW-1134">Transmembrane beta strand</keyword>
<comment type="similarity">
    <text evidence="11 12">Belongs to the TonB-dependent receptor family.</text>
</comment>
<evidence type="ECO:0000256" key="13">
    <source>
        <dbReference type="SAM" id="SignalP"/>
    </source>
</evidence>
<evidence type="ECO:0000256" key="9">
    <source>
        <dbReference type="ARBA" id="ARBA00023136"/>
    </source>
</evidence>
<dbReference type="EMBL" id="JBHSDU010000001">
    <property type="protein sequence ID" value="MFC4307817.1"/>
    <property type="molecule type" value="Genomic_DNA"/>
</dbReference>
<evidence type="ECO:0000256" key="3">
    <source>
        <dbReference type="ARBA" id="ARBA00022452"/>
    </source>
</evidence>
<evidence type="ECO:0000313" key="16">
    <source>
        <dbReference type="EMBL" id="MFC4307817.1"/>
    </source>
</evidence>
<evidence type="ECO:0000313" key="17">
    <source>
        <dbReference type="Proteomes" id="UP001595904"/>
    </source>
</evidence>
<proteinExistence type="inferred from homology"/>